<feature type="compositionally biased region" description="Basic and acidic residues" evidence="3">
    <location>
        <begin position="454"/>
        <end position="469"/>
    </location>
</feature>
<dbReference type="STRING" id="8090.ENSORLP00000037225"/>
<dbReference type="Proteomes" id="UP000001038">
    <property type="component" value="Chromosome 21"/>
</dbReference>
<feature type="compositionally biased region" description="Acidic residues" evidence="3">
    <location>
        <begin position="1055"/>
        <end position="1084"/>
    </location>
</feature>
<evidence type="ECO:0000256" key="1">
    <source>
        <dbReference type="ARBA" id="ARBA00022737"/>
    </source>
</evidence>
<dbReference type="InterPro" id="IPR009091">
    <property type="entry name" value="RCC1/BLIP-II"/>
</dbReference>
<feature type="compositionally biased region" description="Acidic residues" evidence="3">
    <location>
        <begin position="985"/>
        <end position="1002"/>
    </location>
</feature>
<dbReference type="GO" id="GO:0006511">
    <property type="term" value="P:ubiquitin-dependent protein catabolic process"/>
    <property type="evidence" value="ECO:0000318"/>
    <property type="project" value="GO_Central"/>
</dbReference>
<dbReference type="Gene3D" id="2.130.10.30">
    <property type="entry name" value="Regulator of chromosome condensation 1/beta-lactamase-inhibitor protein II"/>
    <property type="match status" value="1"/>
</dbReference>
<dbReference type="PRINTS" id="PR00633">
    <property type="entry name" value="RCCNDNSATION"/>
</dbReference>
<name>A0A3B3HZI9_ORYLA</name>
<dbReference type="SUPFAM" id="SSF50985">
    <property type="entry name" value="RCC1/BLIP-II"/>
    <property type="match status" value="1"/>
</dbReference>
<dbReference type="Bgee" id="ENSORLG00000021822">
    <property type="expression patterns" value="Expressed in ovary and 6 other cell types or tissues"/>
</dbReference>
<evidence type="ECO:0000313" key="5">
    <source>
        <dbReference type="Ensembl" id="ENSORLP00000037225.1"/>
    </source>
</evidence>
<feature type="repeat" description="RCC1" evidence="2">
    <location>
        <begin position="171"/>
        <end position="224"/>
    </location>
</feature>
<feature type="compositionally biased region" description="Basic and acidic residues" evidence="3">
    <location>
        <begin position="1215"/>
        <end position="1227"/>
    </location>
</feature>
<feature type="region of interest" description="Disordered" evidence="3">
    <location>
        <begin position="842"/>
        <end position="1543"/>
    </location>
</feature>
<dbReference type="FunCoup" id="A0A3B3HZI9">
    <property type="interactions" value="1"/>
</dbReference>
<feature type="repeat" description="RCC1" evidence="2">
    <location>
        <begin position="16"/>
        <end position="65"/>
    </location>
</feature>
<protein>
    <recommendedName>
        <fullName evidence="4">RCC1-like domain-containing protein</fullName>
    </recommendedName>
</protein>
<feature type="compositionally biased region" description="Acidic residues" evidence="3">
    <location>
        <begin position="1015"/>
        <end position="1047"/>
    </location>
</feature>
<feature type="compositionally biased region" description="Basic and acidic residues" evidence="3">
    <location>
        <begin position="716"/>
        <end position="727"/>
    </location>
</feature>
<feature type="repeat" description="RCC1" evidence="2">
    <location>
        <begin position="66"/>
        <end position="118"/>
    </location>
</feature>
<feature type="domain" description="RCC1-like" evidence="4">
    <location>
        <begin position="2"/>
        <end position="222"/>
    </location>
</feature>
<dbReference type="GO" id="GO:0016567">
    <property type="term" value="P:protein ubiquitination"/>
    <property type="evidence" value="ECO:0000318"/>
    <property type="project" value="GO_Central"/>
</dbReference>
<feature type="compositionally biased region" description="Basic and acidic residues" evidence="3">
    <location>
        <begin position="1085"/>
        <end position="1100"/>
    </location>
</feature>
<dbReference type="Pfam" id="PF25390">
    <property type="entry name" value="WD40_RLD"/>
    <property type="match status" value="1"/>
</dbReference>
<feature type="compositionally biased region" description="Polar residues" evidence="3">
    <location>
        <begin position="504"/>
        <end position="514"/>
    </location>
</feature>
<reference evidence="5 6" key="1">
    <citation type="journal article" date="2007" name="Nature">
        <title>The medaka draft genome and insights into vertebrate genome evolution.</title>
        <authorList>
            <person name="Kasahara M."/>
            <person name="Naruse K."/>
            <person name="Sasaki S."/>
            <person name="Nakatani Y."/>
            <person name="Qu W."/>
            <person name="Ahsan B."/>
            <person name="Yamada T."/>
            <person name="Nagayasu Y."/>
            <person name="Doi K."/>
            <person name="Kasai Y."/>
            <person name="Jindo T."/>
            <person name="Kobayashi D."/>
            <person name="Shimada A."/>
            <person name="Toyoda A."/>
            <person name="Kuroki Y."/>
            <person name="Fujiyama A."/>
            <person name="Sasaki T."/>
            <person name="Shimizu A."/>
            <person name="Asakawa S."/>
            <person name="Shimizu N."/>
            <person name="Hashimoto S."/>
            <person name="Yang J."/>
            <person name="Lee Y."/>
            <person name="Matsushima K."/>
            <person name="Sugano S."/>
            <person name="Sakaizumi M."/>
            <person name="Narita T."/>
            <person name="Ohishi K."/>
            <person name="Haga S."/>
            <person name="Ohta F."/>
            <person name="Nomoto H."/>
            <person name="Nogata K."/>
            <person name="Morishita T."/>
            <person name="Endo T."/>
            <person name="Shin-I T."/>
            <person name="Takeda H."/>
            <person name="Morishita S."/>
            <person name="Kohara Y."/>
        </authorList>
    </citation>
    <scope>NUCLEOTIDE SEQUENCE [LARGE SCALE GENOMIC DNA]</scope>
    <source>
        <strain evidence="5 6">Hd-rR</strain>
    </source>
</reference>
<dbReference type="GO" id="GO:0007601">
    <property type="term" value="P:visual perception"/>
    <property type="evidence" value="ECO:0000318"/>
    <property type="project" value="GO_Central"/>
</dbReference>
<dbReference type="PROSITE" id="PS00626">
    <property type="entry name" value="RCC1_2"/>
    <property type="match status" value="3"/>
</dbReference>
<proteinExistence type="predicted"/>
<feature type="compositionally biased region" description="Acidic residues" evidence="3">
    <location>
        <begin position="1228"/>
        <end position="1484"/>
    </location>
</feature>
<dbReference type="PROSITE" id="PS50012">
    <property type="entry name" value="RCC1_3"/>
    <property type="match status" value="4"/>
</dbReference>
<feature type="region of interest" description="Disordered" evidence="3">
    <location>
        <begin position="315"/>
        <end position="526"/>
    </location>
</feature>
<feature type="compositionally biased region" description="Low complexity" evidence="3">
    <location>
        <begin position="339"/>
        <end position="388"/>
    </location>
</feature>
<dbReference type="Ensembl" id="ENSORLT00000046100.1">
    <property type="protein sequence ID" value="ENSORLP00000037225.1"/>
    <property type="gene ID" value="ENSORLG00000021822.1"/>
</dbReference>
<dbReference type="GO" id="GO:0005737">
    <property type="term" value="C:cytoplasm"/>
    <property type="evidence" value="ECO:0000318"/>
    <property type="project" value="GO_Central"/>
</dbReference>
<evidence type="ECO:0000313" key="6">
    <source>
        <dbReference type="Proteomes" id="UP000001038"/>
    </source>
</evidence>
<dbReference type="GO" id="GO:0005794">
    <property type="term" value="C:Golgi apparatus"/>
    <property type="evidence" value="ECO:0000318"/>
    <property type="project" value="GO_Central"/>
</dbReference>
<accession>A0A3B3HZI9</accession>
<feature type="repeat" description="RCC1" evidence="2">
    <location>
        <begin position="118"/>
        <end position="170"/>
    </location>
</feature>
<feature type="compositionally biased region" description="Acidic residues" evidence="3">
    <location>
        <begin position="1101"/>
        <end position="1198"/>
    </location>
</feature>
<dbReference type="GeneTree" id="ENSGT00940000159616"/>
<reference evidence="5" key="2">
    <citation type="submission" date="2025-08" db="UniProtKB">
        <authorList>
            <consortium name="Ensembl"/>
        </authorList>
    </citation>
    <scope>IDENTIFICATION</scope>
    <source>
        <strain evidence="5">Hd-rR</strain>
    </source>
</reference>
<keyword evidence="6" id="KW-1185">Reference proteome</keyword>
<organism evidence="5 6">
    <name type="scientific">Oryzias latipes</name>
    <name type="common">Japanese rice fish</name>
    <name type="synonym">Japanese killifish</name>
    <dbReference type="NCBI Taxonomy" id="8090"/>
    <lineage>
        <taxon>Eukaryota</taxon>
        <taxon>Metazoa</taxon>
        <taxon>Chordata</taxon>
        <taxon>Craniata</taxon>
        <taxon>Vertebrata</taxon>
        <taxon>Euteleostomi</taxon>
        <taxon>Actinopterygii</taxon>
        <taxon>Neopterygii</taxon>
        <taxon>Teleostei</taxon>
        <taxon>Neoteleostei</taxon>
        <taxon>Acanthomorphata</taxon>
        <taxon>Ovalentaria</taxon>
        <taxon>Atherinomorphae</taxon>
        <taxon>Beloniformes</taxon>
        <taxon>Adrianichthyidae</taxon>
        <taxon>Oryziinae</taxon>
        <taxon>Oryzias</taxon>
    </lineage>
</organism>
<dbReference type="PANTHER" id="PTHR45622:SF75">
    <property type="entry name" value="X-LINKED RETINITIS PIGMENTOSA GTPASE REGULATOR"/>
    <property type="match status" value="1"/>
</dbReference>
<sequence>MLSAGCSTSAALTDDGRLFMWGDNSAGQIGLGDELFTAEPREVGVGEAVKWVSCGNSHSAFVTVAGDLYTFGESANGRLGLQVEQLDNHRVPQRVQGVLGHVTQVCCGGQHTVVLTGEDVFTFGGGRYGQLGHGTFLFEAPWPKPLQHFHKCSVRQIACGENHTAVITNGGLLYTFGDGRHGKLGLTEENFVNQFSPTLCTQFLKFHVQSVSCGDHHMLVLAAPRPARAHEVLGKDFKSMENFLLSSCAEIPLKEQLISLSPVFPLSALAARARHREKKLSQEMLGDMFLKLPRLDSDFLNSSWKISRNIQTLKDMVKPPSSSMLKSGESPLLSPRSQSVSPLSPALSSKPSSSRSVSSSRSKASASGCLTSKPAQLPSSLLSPKSIKCTPKKAVPSEKRAQTRAKKAASSQKALSGKLFYPLPPKEPSRPTRQTFDENISEKEDSASMQAEGEALHRRATQDVQKRGDFSPNTVDQKDRSHGRVSKGKQVFYFDEKQDPYGQKASTTDPLSSSMKKEATKTRTRKHRFLSNQENIHKKTIKTKKRLSSLGTANHGKRSELLWYPEVQKAVTEGKEDMDANKEEVKEKISSSTLKLPRRNEVNTYALTDQTSWNNMVESGVKMQQETGVDLTPTKQKRMVKAAPAKSRSSKLEPEKQPSCGKQRAEVHTKEVMSGKREGQCQEPKAKPDSKSSTKSVKKAAREIKVQSANKRTLPKGKEDEESEGKARLGTKPGEPKVVSPGLEDKKKKKTKASHHDGFSSQSPKRTEVLSVSGDKSPQSPHPAGAESLPDEVDRKEAQILKEQKSGWEEHFQDAASLLPAMGMAGAAAGFLSEAMTNVVSFHSDSDKDTPSLPKTPLGAKRFTRQQEVQSISSSATHVSSNKMEESGTEDAPVSSLIGDGQEKEDEDAPESLRSEDEDGKTAEEKEKNSATDADKKRRQTENREGGDTRSSTEAEEEGNLRQDEEEQNVGKEEEDWKEKSSSNADEEDAGSDPSEREEEESSRENRKTHSEVSEGAEEEEESEAEELSDEGQEEEEVGGDVSEDEKESSASKSEEEEEEEGDTGGSTESEEESDLSEEEEESEEQKGDDSSDSQMHEMESAEESAREEDDEEEIRSAEEEAEQTSDTENEEEASIDDEATDDKEEEEEDEEYTGEEEEEESTIDKEEETDEEDEGREEEEPTGTEEEEEEEEMDSLEEDGKIKQTESEEETDEEHDKEGESDKEGMESEEEEGEEEEDESVEEEEEDEEEEEENEEEGEEVGKEEEGEEEEEEEEVENEDEQDEEEENEEEGEEVGKEEEGEEEEVENEEEEEEENEEEGEEVRNEDEEEEEGEEVGNEEEEEEVNEEEGEEVEKEEEGEEEEVENEDEEEEGEEVGDEEEEEGEEVGNEEEQEGEEVEEEGEEVEKEEEGEEEEVENEDEEEEGEEVGNEDEEEEVNEEEEEGEDEEEEGEEVGNEEEEEGRQENEEEEGVELEEEEKEEDEVAKTGKDEAQKPSSSSDRKAKREEAPTPAPRTKQTAVKKKQEDPQQFWNDVLPQYLDIQ</sequence>
<dbReference type="InParanoid" id="A0A3B3HZI9"/>
<dbReference type="InterPro" id="IPR000408">
    <property type="entry name" value="Reg_chr_condens"/>
</dbReference>
<feature type="compositionally biased region" description="Polar residues" evidence="3">
    <location>
        <begin position="866"/>
        <end position="882"/>
    </location>
</feature>
<feature type="compositionally biased region" description="Basic and acidic residues" evidence="3">
    <location>
        <begin position="1003"/>
        <end position="1013"/>
    </location>
</feature>
<feature type="compositionally biased region" description="Basic and acidic residues" evidence="3">
    <location>
        <begin position="911"/>
        <end position="981"/>
    </location>
</feature>
<dbReference type="InterPro" id="IPR051709">
    <property type="entry name" value="Ub-ligase/GTPase-reg"/>
</dbReference>
<dbReference type="InterPro" id="IPR058923">
    <property type="entry name" value="RCC1-like_dom"/>
</dbReference>
<dbReference type="GO" id="GO:0042073">
    <property type="term" value="P:intraciliary transport"/>
    <property type="evidence" value="ECO:0000318"/>
    <property type="project" value="GO_Central"/>
</dbReference>
<evidence type="ECO:0000259" key="4">
    <source>
        <dbReference type="Pfam" id="PF25390"/>
    </source>
</evidence>
<keyword evidence="1" id="KW-0677">Repeat</keyword>
<gene>
    <name evidence="5" type="primary">rpgra</name>
</gene>
<dbReference type="PANTHER" id="PTHR45622">
    <property type="entry name" value="UBIQUITIN-PROTEIN LIGASE E3A-RELATED"/>
    <property type="match status" value="1"/>
</dbReference>
<evidence type="ECO:0000256" key="2">
    <source>
        <dbReference type="PROSITE-ProRule" id="PRU00235"/>
    </source>
</evidence>
<dbReference type="GO" id="GO:0061630">
    <property type="term" value="F:ubiquitin protein ligase activity"/>
    <property type="evidence" value="ECO:0000318"/>
    <property type="project" value="GO_Central"/>
</dbReference>
<dbReference type="GO" id="GO:0001750">
    <property type="term" value="C:photoreceptor outer segment"/>
    <property type="evidence" value="ECO:0000318"/>
    <property type="project" value="GO_Central"/>
</dbReference>
<evidence type="ECO:0000256" key="3">
    <source>
        <dbReference type="SAM" id="MobiDB-lite"/>
    </source>
</evidence>
<reference evidence="5" key="3">
    <citation type="submission" date="2025-09" db="UniProtKB">
        <authorList>
            <consortium name="Ensembl"/>
        </authorList>
    </citation>
    <scope>IDENTIFICATION</scope>
    <source>
        <strain evidence="5">Hd-rR</strain>
    </source>
</reference>
<feature type="region of interest" description="Disordered" evidence="3">
    <location>
        <begin position="625"/>
        <end position="793"/>
    </location>
</feature>
<feature type="compositionally biased region" description="Basic and acidic residues" evidence="3">
    <location>
        <begin position="1485"/>
        <end position="1509"/>
    </location>
</feature>
<feature type="compositionally biased region" description="Basic and acidic residues" evidence="3">
    <location>
        <begin position="663"/>
        <end position="692"/>
    </location>
</feature>